<dbReference type="AlphaFoldDB" id="A0A0A9GT26"/>
<accession>A0A0A9GT26</accession>
<dbReference type="EMBL" id="GBRH01169721">
    <property type="protein sequence ID" value="JAE28175.1"/>
    <property type="molecule type" value="Transcribed_RNA"/>
</dbReference>
<reference evidence="1" key="2">
    <citation type="journal article" date="2015" name="Data Brief">
        <title>Shoot transcriptome of the giant reed, Arundo donax.</title>
        <authorList>
            <person name="Barrero R.A."/>
            <person name="Guerrero F.D."/>
            <person name="Moolhuijzen P."/>
            <person name="Goolsby J.A."/>
            <person name="Tidwell J."/>
            <person name="Bellgard S.E."/>
            <person name="Bellgard M.I."/>
        </authorList>
    </citation>
    <scope>NUCLEOTIDE SEQUENCE</scope>
    <source>
        <tissue evidence="1">Shoot tissue taken approximately 20 cm above the soil surface</tissue>
    </source>
</reference>
<evidence type="ECO:0000313" key="1">
    <source>
        <dbReference type="EMBL" id="JAE28175.1"/>
    </source>
</evidence>
<proteinExistence type="predicted"/>
<sequence length="75" mass="8006">MHPAVESACRNIWEPGATPSCVARRTASWTYSGCMVMSRGAATSSLAMSPALSPHCLRNATLGSTTFSRSEERSQ</sequence>
<name>A0A0A9GT26_ARUDO</name>
<organism evidence="1">
    <name type="scientific">Arundo donax</name>
    <name type="common">Giant reed</name>
    <name type="synonym">Donax arundinaceus</name>
    <dbReference type="NCBI Taxonomy" id="35708"/>
    <lineage>
        <taxon>Eukaryota</taxon>
        <taxon>Viridiplantae</taxon>
        <taxon>Streptophyta</taxon>
        <taxon>Embryophyta</taxon>
        <taxon>Tracheophyta</taxon>
        <taxon>Spermatophyta</taxon>
        <taxon>Magnoliopsida</taxon>
        <taxon>Liliopsida</taxon>
        <taxon>Poales</taxon>
        <taxon>Poaceae</taxon>
        <taxon>PACMAD clade</taxon>
        <taxon>Arundinoideae</taxon>
        <taxon>Arundineae</taxon>
        <taxon>Arundo</taxon>
    </lineage>
</organism>
<reference evidence="1" key="1">
    <citation type="submission" date="2014-09" db="EMBL/GenBank/DDBJ databases">
        <authorList>
            <person name="Magalhaes I.L.F."/>
            <person name="Oliveira U."/>
            <person name="Santos F.R."/>
            <person name="Vidigal T.H.D.A."/>
            <person name="Brescovit A.D."/>
            <person name="Santos A.J."/>
        </authorList>
    </citation>
    <scope>NUCLEOTIDE SEQUENCE</scope>
    <source>
        <tissue evidence="1">Shoot tissue taken approximately 20 cm above the soil surface</tissue>
    </source>
</reference>
<protein>
    <submittedName>
        <fullName evidence="1">Uncharacterized protein</fullName>
    </submittedName>
</protein>